<dbReference type="InterPro" id="IPR009057">
    <property type="entry name" value="Homeodomain-like_sf"/>
</dbReference>
<organism evidence="5 6">
    <name type="scientific">Hoeflea marina</name>
    <dbReference type="NCBI Taxonomy" id="274592"/>
    <lineage>
        <taxon>Bacteria</taxon>
        <taxon>Pseudomonadati</taxon>
        <taxon>Pseudomonadota</taxon>
        <taxon>Alphaproteobacteria</taxon>
        <taxon>Hyphomicrobiales</taxon>
        <taxon>Rhizobiaceae</taxon>
        <taxon>Hoeflea</taxon>
    </lineage>
</organism>
<keyword evidence="2 5" id="KW-0238">DNA-binding</keyword>
<dbReference type="SMART" id="SM00342">
    <property type="entry name" value="HTH_ARAC"/>
    <property type="match status" value="1"/>
</dbReference>
<keyword evidence="6" id="KW-1185">Reference proteome</keyword>
<evidence type="ECO:0000313" key="6">
    <source>
        <dbReference type="Proteomes" id="UP000246352"/>
    </source>
</evidence>
<dbReference type="SUPFAM" id="SSF46689">
    <property type="entry name" value="Homeodomain-like"/>
    <property type="match status" value="1"/>
</dbReference>
<dbReference type="PROSITE" id="PS00041">
    <property type="entry name" value="HTH_ARAC_FAMILY_1"/>
    <property type="match status" value="1"/>
</dbReference>
<dbReference type="InterPro" id="IPR018060">
    <property type="entry name" value="HTH_AraC"/>
</dbReference>
<sequence>MIRDAAHQTALQPWVPMDCHQLSSGDRVGQVDILELGAERLVRERQDAAVQKLGIMPAGLCTISLSRIPNVRFSEILETDDQSVFFLPENTEFDVHVPCGIETAYVSFNQDDFLRAARILDPDGWETAPRQLTWLQTPRKAALWAAIDQWFRLAAGEAAPPAGVLQKALFETVLQVATAVPLNCASDPSASTRRRAMGIARAASAFIEGRLAEDHLPSIIDICQELRVSRRALQYAFLDYAGLTPLEYLRRVRLNGARKLLRESGPQSITVTEAAMRFGFLHLGRFALDYKALFGESPSTTRTA</sequence>
<feature type="domain" description="HTH araC/xylS-type" evidence="4">
    <location>
        <begin position="201"/>
        <end position="304"/>
    </location>
</feature>
<dbReference type="EMBL" id="QGTR01000004">
    <property type="protein sequence ID" value="PWV99046.1"/>
    <property type="molecule type" value="Genomic_DNA"/>
</dbReference>
<dbReference type="Gene3D" id="1.10.10.60">
    <property type="entry name" value="Homeodomain-like"/>
    <property type="match status" value="1"/>
</dbReference>
<dbReference type="PANTHER" id="PTHR46796">
    <property type="entry name" value="HTH-TYPE TRANSCRIPTIONAL ACTIVATOR RHAS-RELATED"/>
    <property type="match status" value="1"/>
</dbReference>
<proteinExistence type="predicted"/>
<dbReference type="PANTHER" id="PTHR46796:SF12">
    <property type="entry name" value="HTH-TYPE DNA-BINDING TRANSCRIPTIONAL ACTIVATOR EUTR"/>
    <property type="match status" value="1"/>
</dbReference>
<accession>A0A317PGH2</accession>
<protein>
    <submittedName>
        <fullName evidence="5">AraC-like DNA-binding protein</fullName>
    </submittedName>
</protein>
<keyword evidence="3" id="KW-0804">Transcription</keyword>
<dbReference type="GO" id="GO:0003700">
    <property type="term" value="F:DNA-binding transcription factor activity"/>
    <property type="evidence" value="ECO:0007669"/>
    <property type="project" value="InterPro"/>
</dbReference>
<gene>
    <name evidence="5" type="ORF">DFR52_104337</name>
</gene>
<dbReference type="PROSITE" id="PS01124">
    <property type="entry name" value="HTH_ARAC_FAMILY_2"/>
    <property type="match status" value="1"/>
</dbReference>
<dbReference type="InterPro" id="IPR050204">
    <property type="entry name" value="AraC_XylS_family_regulators"/>
</dbReference>
<reference evidence="5 6" key="1">
    <citation type="submission" date="2018-05" db="EMBL/GenBank/DDBJ databases">
        <title>Genomic Encyclopedia of Type Strains, Phase IV (KMG-IV): sequencing the most valuable type-strain genomes for metagenomic binning, comparative biology and taxonomic classification.</title>
        <authorList>
            <person name="Goeker M."/>
        </authorList>
    </citation>
    <scope>NUCLEOTIDE SEQUENCE [LARGE SCALE GENOMIC DNA]</scope>
    <source>
        <strain evidence="5 6">DSM 16791</strain>
    </source>
</reference>
<dbReference type="AlphaFoldDB" id="A0A317PGH2"/>
<evidence type="ECO:0000259" key="4">
    <source>
        <dbReference type="PROSITE" id="PS01124"/>
    </source>
</evidence>
<evidence type="ECO:0000256" key="2">
    <source>
        <dbReference type="ARBA" id="ARBA00023125"/>
    </source>
</evidence>
<dbReference type="RefSeq" id="WP_110033196.1">
    <property type="nucleotide sequence ID" value="NZ_QGTR01000004.1"/>
</dbReference>
<name>A0A317PGH2_9HYPH</name>
<dbReference type="Pfam" id="PF12833">
    <property type="entry name" value="HTH_18"/>
    <property type="match status" value="1"/>
</dbReference>
<evidence type="ECO:0000256" key="1">
    <source>
        <dbReference type="ARBA" id="ARBA00023015"/>
    </source>
</evidence>
<comment type="caution">
    <text evidence="5">The sequence shown here is derived from an EMBL/GenBank/DDBJ whole genome shotgun (WGS) entry which is preliminary data.</text>
</comment>
<evidence type="ECO:0000256" key="3">
    <source>
        <dbReference type="ARBA" id="ARBA00023163"/>
    </source>
</evidence>
<dbReference type="GO" id="GO:0043565">
    <property type="term" value="F:sequence-specific DNA binding"/>
    <property type="evidence" value="ECO:0007669"/>
    <property type="project" value="InterPro"/>
</dbReference>
<dbReference type="OrthoDB" id="7285481at2"/>
<dbReference type="InterPro" id="IPR018062">
    <property type="entry name" value="HTH_AraC-typ_CS"/>
</dbReference>
<keyword evidence="1" id="KW-0805">Transcription regulation</keyword>
<evidence type="ECO:0000313" key="5">
    <source>
        <dbReference type="EMBL" id="PWV99046.1"/>
    </source>
</evidence>
<dbReference type="Proteomes" id="UP000246352">
    <property type="component" value="Unassembled WGS sequence"/>
</dbReference>